<evidence type="ECO:0000256" key="5">
    <source>
        <dbReference type="HAMAP-Rule" id="MF_00113"/>
    </source>
</evidence>
<organism evidence="6 7">
    <name type="scientific">Candidatus Collierbacteria bacterium GW2011_GWA1_44_12</name>
    <dbReference type="NCBI Taxonomy" id="1618376"/>
    <lineage>
        <taxon>Bacteria</taxon>
        <taxon>Candidatus Collieribacteriota</taxon>
    </lineage>
</organism>
<evidence type="ECO:0000256" key="1">
    <source>
        <dbReference type="ARBA" id="ARBA00022490"/>
    </source>
</evidence>
<accession>A0A0G1GM24</accession>
<evidence type="ECO:0000256" key="2">
    <source>
        <dbReference type="ARBA" id="ARBA00022679"/>
    </source>
</evidence>
<comment type="similarity">
    <text evidence="5">Belongs to the QueA family.</text>
</comment>
<dbReference type="HAMAP" id="MF_00113">
    <property type="entry name" value="QueA"/>
    <property type="match status" value="1"/>
</dbReference>
<comment type="subcellular location">
    <subcellularLocation>
        <location evidence="5">Cytoplasm</location>
    </subcellularLocation>
</comment>
<comment type="pathway">
    <text evidence="5">tRNA modification; tRNA-queuosine biosynthesis.</text>
</comment>
<dbReference type="PANTHER" id="PTHR30307">
    <property type="entry name" value="S-ADENOSYLMETHIONINE:TRNA RIBOSYLTRANSFERASE-ISOMERASE"/>
    <property type="match status" value="1"/>
</dbReference>
<comment type="function">
    <text evidence="5">Transfers and isomerizes the ribose moiety from AdoMet to the 7-aminomethyl group of 7-deazaguanine (preQ1-tRNA) to give epoxyqueuosine (oQ-tRNA).</text>
</comment>
<keyword evidence="3 5" id="KW-0949">S-adenosyl-L-methionine</keyword>
<proteinExistence type="inferred from homology"/>
<dbReference type="NCBIfam" id="NF001140">
    <property type="entry name" value="PRK00147.1"/>
    <property type="match status" value="1"/>
</dbReference>
<dbReference type="AlphaFoldDB" id="A0A0G1GM24"/>
<dbReference type="InterPro" id="IPR042119">
    <property type="entry name" value="QueA_dom2"/>
</dbReference>
<dbReference type="SUPFAM" id="SSF111337">
    <property type="entry name" value="QueA-like"/>
    <property type="match status" value="1"/>
</dbReference>
<dbReference type="GO" id="GO:0008616">
    <property type="term" value="P:tRNA queuosine(34) biosynthetic process"/>
    <property type="evidence" value="ECO:0007669"/>
    <property type="project" value="UniProtKB-UniRule"/>
</dbReference>
<protein>
    <recommendedName>
        <fullName evidence="5">S-adenosylmethionine:tRNA ribosyltransferase-isomerase</fullName>
        <ecNumber evidence="5">2.4.99.17</ecNumber>
    </recommendedName>
    <alternativeName>
        <fullName evidence="5">Queuosine biosynthesis protein QueA</fullName>
    </alternativeName>
</protein>
<dbReference type="Gene3D" id="3.40.1780.10">
    <property type="entry name" value="QueA-like"/>
    <property type="match status" value="1"/>
</dbReference>
<dbReference type="PATRIC" id="fig|1618376.3.peg.422"/>
<name>A0A0G1GM24_9BACT</name>
<evidence type="ECO:0000256" key="4">
    <source>
        <dbReference type="ARBA" id="ARBA00022785"/>
    </source>
</evidence>
<dbReference type="Proteomes" id="UP000034069">
    <property type="component" value="Unassembled WGS sequence"/>
</dbReference>
<keyword evidence="6" id="KW-0413">Isomerase</keyword>
<keyword evidence="2 5" id="KW-0808">Transferase</keyword>
<dbReference type="UniPathway" id="UPA00392"/>
<dbReference type="InterPro" id="IPR036100">
    <property type="entry name" value="QueA_sf"/>
</dbReference>
<dbReference type="GO" id="GO:0051075">
    <property type="term" value="F:S-adenosylmethionine:tRNA ribosyltransferase-isomerase activity"/>
    <property type="evidence" value="ECO:0007669"/>
    <property type="project" value="UniProtKB-EC"/>
</dbReference>
<dbReference type="InterPro" id="IPR042118">
    <property type="entry name" value="QueA_dom1"/>
</dbReference>
<keyword evidence="1 5" id="KW-0963">Cytoplasm</keyword>
<reference evidence="6 7" key="1">
    <citation type="journal article" date="2015" name="Nature">
        <title>rRNA introns, odd ribosomes, and small enigmatic genomes across a large radiation of phyla.</title>
        <authorList>
            <person name="Brown C.T."/>
            <person name="Hug L.A."/>
            <person name="Thomas B.C."/>
            <person name="Sharon I."/>
            <person name="Castelle C.J."/>
            <person name="Singh A."/>
            <person name="Wilkins M.J."/>
            <person name="Williams K.H."/>
            <person name="Banfield J.F."/>
        </authorList>
    </citation>
    <scope>NUCLEOTIDE SEQUENCE [LARGE SCALE GENOMIC DNA]</scope>
</reference>
<evidence type="ECO:0000313" key="7">
    <source>
        <dbReference type="Proteomes" id="UP000034069"/>
    </source>
</evidence>
<comment type="subunit">
    <text evidence="5">Monomer.</text>
</comment>
<dbReference type="InterPro" id="IPR003699">
    <property type="entry name" value="QueA"/>
</dbReference>
<dbReference type="EC" id="2.4.99.17" evidence="5"/>
<dbReference type="PANTHER" id="PTHR30307:SF0">
    <property type="entry name" value="S-ADENOSYLMETHIONINE:TRNA RIBOSYLTRANSFERASE-ISOMERASE"/>
    <property type="match status" value="1"/>
</dbReference>
<evidence type="ECO:0000313" key="6">
    <source>
        <dbReference type="EMBL" id="KKT35560.1"/>
    </source>
</evidence>
<keyword evidence="4 5" id="KW-0671">Queuosine biosynthesis</keyword>
<dbReference type="NCBIfam" id="TIGR00113">
    <property type="entry name" value="queA"/>
    <property type="match status" value="1"/>
</dbReference>
<comment type="catalytic activity">
    <reaction evidence="5">
        <text>7-aminomethyl-7-carbaguanosine(34) in tRNA + S-adenosyl-L-methionine = epoxyqueuosine(34) in tRNA + adenine + L-methionine + 2 H(+)</text>
        <dbReference type="Rhea" id="RHEA:32155"/>
        <dbReference type="Rhea" id="RHEA-COMP:10342"/>
        <dbReference type="Rhea" id="RHEA-COMP:18582"/>
        <dbReference type="ChEBI" id="CHEBI:15378"/>
        <dbReference type="ChEBI" id="CHEBI:16708"/>
        <dbReference type="ChEBI" id="CHEBI:57844"/>
        <dbReference type="ChEBI" id="CHEBI:59789"/>
        <dbReference type="ChEBI" id="CHEBI:82833"/>
        <dbReference type="ChEBI" id="CHEBI:194443"/>
        <dbReference type="EC" id="2.4.99.17"/>
    </reaction>
</comment>
<dbReference type="Gene3D" id="2.40.10.240">
    <property type="entry name" value="QueA-like"/>
    <property type="match status" value="1"/>
</dbReference>
<evidence type="ECO:0000256" key="3">
    <source>
        <dbReference type="ARBA" id="ARBA00022691"/>
    </source>
</evidence>
<dbReference type="GO" id="GO:0005737">
    <property type="term" value="C:cytoplasm"/>
    <property type="evidence" value="ECO:0007669"/>
    <property type="project" value="UniProtKB-SubCell"/>
</dbReference>
<dbReference type="Pfam" id="PF02547">
    <property type="entry name" value="Queuosine_synth"/>
    <property type="match status" value="1"/>
</dbReference>
<gene>
    <name evidence="5" type="primary">queA</name>
    <name evidence="6" type="ORF">UW23_C0014G0001</name>
</gene>
<comment type="caution">
    <text evidence="6">The sequence shown here is derived from an EMBL/GenBank/DDBJ whole genome shotgun (WGS) entry which is preliminary data.</text>
</comment>
<dbReference type="EMBL" id="LCHN01000014">
    <property type="protein sequence ID" value="KKT35560.1"/>
    <property type="molecule type" value="Genomic_DNA"/>
</dbReference>
<sequence>MNIEDFNFDLPESLVGQKAIEPRDSCRLLVLDKDKGGVSHHVFSDLKNILDENCVLVLNDTKVFPARLFGIKETGGQVELLLLKQTGQSTFSAIGKGLPKKGSLLTFGRELTGTVEEKHEDGEVEINFNYSGPELLEKIDQLGSTPLPPYVHSKEKEPLLREQYQTVYARERGSSAAPTAGLHFTDKLLADLMNRGVMIEKVTLHVGLGTFRPVTTEQIRDKVLHSESFFLSQETAQRLNLAKKAGKKIIAVGTTACRLLETLSNEQGMISPGAGETNIFIQPGYKFKFVDGLITNFHLPKTSLLMLVSALVSAPNSPTAFKNFSDSPIGKAYREAIKKEYKFFSFGDAMLIL</sequence>